<dbReference type="PROSITE" id="PS00028">
    <property type="entry name" value="ZINC_FINGER_C2H2_1"/>
    <property type="match status" value="8"/>
</dbReference>
<name>A0AAF3F4Z0_9BILA</name>
<dbReference type="GO" id="GO:0008270">
    <property type="term" value="F:zinc ion binding"/>
    <property type="evidence" value="ECO:0007669"/>
    <property type="project" value="UniProtKB-KW"/>
</dbReference>
<accession>A0AAF3F4Z0</accession>
<feature type="compositionally biased region" description="Low complexity" evidence="2">
    <location>
        <begin position="110"/>
        <end position="125"/>
    </location>
</feature>
<evidence type="ECO:0000256" key="2">
    <source>
        <dbReference type="SAM" id="MobiDB-lite"/>
    </source>
</evidence>
<dbReference type="WBParaSite" id="MBELARI_LOCUS21437.1">
    <property type="protein sequence ID" value="MBELARI_LOCUS21437.1"/>
    <property type="gene ID" value="MBELARI_LOCUS21437"/>
</dbReference>
<dbReference type="FunFam" id="3.30.160.60:FF:002852">
    <property type="entry name" value="Dorsal Intercalation and Elongation defect"/>
    <property type="match status" value="1"/>
</dbReference>
<dbReference type="PROSITE" id="PS50157">
    <property type="entry name" value="ZINC_FINGER_C2H2_2"/>
    <property type="match status" value="3"/>
</dbReference>
<feature type="region of interest" description="Disordered" evidence="2">
    <location>
        <begin position="813"/>
        <end position="856"/>
    </location>
</feature>
<feature type="region of interest" description="Disordered" evidence="2">
    <location>
        <begin position="527"/>
        <end position="559"/>
    </location>
</feature>
<feature type="compositionally biased region" description="Basic and acidic residues" evidence="2">
    <location>
        <begin position="813"/>
        <end position="836"/>
    </location>
</feature>
<dbReference type="InterPro" id="IPR013087">
    <property type="entry name" value="Znf_C2H2_type"/>
</dbReference>
<evidence type="ECO:0000313" key="4">
    <source>
        <dbReference type="Proteomes" id="UP000887575"/>
    </source>
</evidence>
<dbReference type="Gene3D" id="3.30.160.60">
    <property type="entry name" value="Classic Zinc Finger"/>
    <property type="match status" value="3"/>
</dbReference>
<organism evidence="4 5">
    <name type="scientific">Mesorhabditis belari</name>
    <dbReference type="NCBI Taxonomy" id="2138241"/>
    <lineage>
        <taxon>Eukaryota</taxon>
        <taxon>Metazoa</taxon>
        <taxon>Ecdysozoa</taxon>
        <taxon>Nematoda</taxon>
        <taxon>Chromadorea</taxon>
        <taxon>Rhabditida</taxon>
        <taxon>Rhabditina</taxon>
        <taxon>Rhabditomorpha</taxon>
        <taxon>Rhabditoidea</taxon>
        <taxon>Rhabditidae</taxon>
        <taxon>Mesorhabditinae</taxon>
        <taxon>Mesorhabditis</taxon>
    </lineage>
</organism>
<feature type="region of interest" description="Disordered" evidence="2">
    <location>
        <begin position="109"/>
        <end position="157"/>
    </location>
</feature>
<keyword evidence="1" id="KW-0863">Zinc-finger</keyword>
<dbReference type="Proteomes" id="UP000887575">
    <property type="component" value="Unassembled WGS sequence"/>
</dbReference>
<feature type="compositionally biased region" description="Polar residues" evidence="2">
    <location>
        <begin position="126"/>
        <end position="135"/>
    </location>
</feature>
<feature type="domain" description="C2H2-type" evidence="3">
    <location>
        <begin position="334"/>
        <end position="362"/>
    </location>
</feature>
<dbReference type="PANTHER" id="PTHR21190">
    <property type="entry name" value="GH10077P"/>
    <property type="match status" value="1"/>
</dbReference>
<evidence type="ECO:0000256" key="1">
    <source>
        <dbReference type="PROSITE-ProRule" id="PRU00042"/>
    </source>
</evidence>
<feature type="compositionally biased region" description="Low complexity" evidence="2">
    <location>
        <begin position="140"/>
        <end position="157"/>
    </location>
</feature>
<keyword evidence="1" id="KW-0862">Zinc</keyword>
<feature type="compositionally biased region" description="Polar residues" evidence="2">
    <location>
        <begin position="837"/>
        <end position="846"/>
    </location>
</feature>
<reference evidence="5" key="1">
    <citation type="submission" date="2024-02" db="UniProtKB">
        <authorList>
            <consortium name="WormBaseParasite"/>
        </authorList>
    </citation>
    <scope>IDENTIFICATION</scope>
</reference>
<dbReference type="SMART" id="SM00355">
    <property type="entry name" value="ZnF_C2H2"/>
    <property type="match status" value="10"/>
</dbReference>
<sequence>MELGIGWIWELGGVESKEFCNKYYLATHRAAKHTFVAARVGDGHSSFGMLQSHLPDFAGLRADMANASNASGNAQTQLDLNQLVLASLDPSTLANNPLRSLYMSQLAQISGGSPSPASSAPSSASESQPTTTHPTSHGDATPPATESAQASAQSAPQMPNWFQQALLPQQAALAGLPAGMSTLLEQMSGGLPGLNPMALAAALAGGAPPMTPNTAASLFGQMATSPQKEAMCTICDKSFCNRFFLKTHMEKKHGLILDETSSPQKTTSPLSGSAFPFLPPSTSAGMPTQSVIVNGNEEGTPRKLDRMETDEDEAEAAHKSSVDFLLASMRGTLSSCDECGRDFPTVFEMIAHKAREHPNDKENPFIRCGECSEMFDSAEALQQHATIAHTGITRQLLSGLLPPGFPSLPFLLPQGMPPQFAGLDALDPTNLAMLQQGVSPPKSSAGSAQKRTYASNGKNYCDLCNKEVCNKYFLRTHMLKMHGIVIDENKLVISNIDTVEKERMGGITFRCDICLVELKSRQLLRQHKQETHGVAPLSTPQRPIKPPQPTTPTLSTPTLTLNGTPSFLSEALFEKCVICEKRVHPATLSQHMANEHPADLPAHILAQLKSFQPQTPEIVSCRYCPARFKEESESQLHMITQHAAELLAATADELKKEEGVERCPQCPYQTKNARNLEIHMERHERLNEIKGDDDDDALKITQEVALKMAELNKFTQPFTSASLPKPELKVKCDFCNRIYSNQDALTHHKQTIHQFRTKMRPSTQRALRKLGVCFTSLGKKARFPCRKCSKRCWTQEEHLKHFVTHLGVSKHEKVEKIDGGSRTKEEHTVPHVEGHSHTSGSVSPSGASLPEGFARPTAPASNQSYVMQSFVLRENPSATSGAFPNELLCHLPVRTPLSGSLSVTFDVIPHTSQPSPTGYPI</sequence>
<proteinExistence type="predicted"/>
<dbReference type="PANTHER" id="PTHR21190:SF1">
    <property type="entry name" value="GH10077P"/>
    <property type="match status" value="1"/>
</dbReference>
<feature type="domain" description="C2H2-type" evidence="3">
    <location>
        <begin position="366"/>
        <end position="394"/>
    </location>
</feature>
<protein>
    <submittedName>
        <fullName evidence="5">C2H2-type domain-containing protein</fullName>
    </submittedName>
</protein>
<dbReference type="AlphaFoldDB" id="A0AAF3F4Z0"/>
<keyword evidence="4" id="KW-1185">Reference proteome</keyword>
<evidence type="ECO:0000313" key="5">
    <source>
        <dbReference type="WBParaSite" id="MBELARI_LOCUS21437.1"/>
    </source>
</evidence>
<feature type="domain" description="C2H2-type" evidence="3">
    <location>
        <begin position="730"/>
        <end position="758"/>
    </location>
</feature>
<evidence type="ECO:0000259" key="3">
    <source>
        <dbReference type="PROSITE" id="PS50157"/>
    </source>
</evidence>
<keyword evidence="1" id="KW-0479">Metal-binding</keyword>
<dbReference type="Pfam" id="PF00096">
    <property type="entry name" value="zf-C2H2"/>
    <property type="match status" value="2"/>
</dbReference>